<reference evidence="2" key="2">
    <citation type="submission" date="2023-03" db="EMBL/GenBank/DDBJ databases">
        <authorList>
            <person name="Inwood S.N."/>
            <person name="Skelly J.G."/>
            <person name="Guhlin J."/>
            <person name="Harrop T.W.R."/>
            <person name="Goldson S.G."/>
            <person name="Dearden P.K."/>
        </authorList>
    </citation>
    <scope>NUCLEOTIDE SEQUENCE</scope>
    <source>
        <strain evidence="2">Irish</strain>
        <tissue evidence="2">Whole body</tissue>
    </source>
</reference>
<reference evidence="2" key="1">
    <citation type="journal article" date="2023" name="bioRxiv">
        <title>Scaffold-level genome assemblies of two parasitoid biocontrol wasps reveal the parthenogenesis mechanism and an associated novel virus.</title>
        <authorList>
            <person name="Inwood S."/>
            <person name="Skelly J."/>
            <person name="Guhlin J."/>
            <person name="Harrop T."/>
            <person name="Goldson S."/>
            <person name="Dearden P."/>
        </authorList>
    </citation>
    <scope>NUCLEOTIDE SEQUENCE</scope>
    <source>
        <strain evidence="2">Irish</strain>
        <tissue evidence="2">Whole body</tissue>
    </source>
</reference>
<organism evidence="2 3">
    <name type="scientific">Microctonus aethiopoides</name>
    <dbReference type="NCBI Taxonomy" id="144406"/>
    <lineage>
        <taxon>Eukaryota</taxon>
        <taxon>Metazoa</taxon>
        <taxon>Ecdysozoa</taxon>
        <taxon>Arthropoda</taxon>
        <taxon>Hexapoda</taxon>
        <taxon>Insecta</taxon>
        <taxon>Pterygota</taxon>
        <taxon>Neoptera</taxon>
        <taxon>Endopterygota</taxon>
        <taxon>Hymenoptera</taxon>
        <taxon>Apocrita</taxon>
        <taxon>Ichneumonoidea</taxon>
        <taxon>Braconidae</taxon>
        <taxon>Euphorinae</taxon>
        <taxon>Microctonus</taxon>
    </lineage>
</organism>
<dbReference type="InterPro" id="IPR049012">
    <property type="entry name" value="Mutator_transp_dom"/>
</dbReference>
<keyword evidence="3" id="KW-1185">Reference proteome</keyword>
<proteinExistence type="predicted"/>
<comment type="caution">
    <text evidence="2">The sequence shown here is derived from an EMBL/GenBank/DDBJ whole genome shotgun (WGS) entry which is preliminary data.</text>
</comment>
<accession>A0AA39FH53</accession>
<dbReference type="Pfam" id="PF20700">
    <property type="entry name" value="Mutator"/>
    <property type="match status" value="1"/>
</dbReference>
<evidence type="ECO:0000313" key="3">
    <source>
        <dbReference type="Proteomes" id="UP001168990"/>
    </source>
</evidence>
<sequence>MDMKAKPPHLNESFLIPNLATGYTYENINEINDKGLLKLQLRIFVLYDMGWTTKASGRHCDKGISVDKHECRKNFEGTAKAMEPYAAAKLVCENVIFKDKSVVSELYRLKKLHKELNGTSISFLQKCFNYVVSQCGGDSETLAASLKNIPYHCFNLHNNCGDWCKFHKNPDTYTHSTIREGFKGPRLLEALKCLFDLLSSKAKEFAASVSTNLCENMNAIIASHAPKSRLYKMSASGSYRTSCGMNSKNEGIRYLVHMKNNLKLHPEQYNIKHATTKDYYRKRKHEKSSTVEAKKGD</sequence>
<gene>
    <name evidence="2" type="ORF">PV328_011961</name>
</gene>
<protein>
    <recommendedName>
        <fullName evidence="1">Mutator-like transposase domain-containing protein</fullName>
    </recommendedName>
</protein>
<dbReference type="Proteomes" id="UP001168990">
    <property type="component" value="Unassembled WGS sequence"/>
</dbReference>
<name>A0AA39FH53_9HYME</name>
<dbReference type="AlphaFoldDB" id="A0AA39FH53"/>
<evidence type="ECO:0000259" key="1">
    <source>
        <dbReference type="Pfam" id="PF20700"/>
    </source>
</evidence>
<evidence type="ECO:0000313" key="2">
    <source>
        <dbReference type="EMBL" id="KAK0169500.1"/>
    </source>
</evidence>
<dbReference type="EMBL" id="JAQQBS010000245">
    <property type="protein sequence ID" value="KAK0169500.1"/>
    <property type="molecule type" value="Genomic_DNA"/>
</dbReference>
<feature type="domain" description="Mutator-like transposase" evidence="1">
    <location>
        <begin position="104"/>
        <end position="164"/>
    </location>
</feature>